<evidence type="ECO:0000313" key="2">
    <source>
        <dbReference type="Ensembl" id="ENSCINP00000029500.2"/>
    </source>
</evidence>
<reference evidence="3" key="1">
    <citation type="journal article" date="2002" name="Science">
        <title>The draft genome of Ciona intestinalis: insights into chordate and vertebrate origins.</title>
        <authorList>
            <person name="Dehal P."/>
            <person name="Satou Y."/>
            <person name="Campbell R.K."/>
            <person name="Chapman J."/>
            <person name="Degnan B."/>
            <person name="De Tomaso A."/>
            <person name="Davidson B."/>
            <person name="Di Gregorio A."/>
            <person name="Gelpke M."/>
            <person name="Goodstein D.M."/>
            <person name="Harafuji N."/>
            <person name="Hastings K.E."/>
            <person name="Ho I."/>
            <person name="Hotta K."/>
            <person name="Huang W."/>
            <person name="Kawashima T."/>
            <person name="Lemaire P."/>
            <person name="Martinez D."/>
            <person name="Meinertzhagen I.A."/>
            <person name="Necula S."/>
            <person name="Nonaka M."/>
            <person name="Putnam N."/>
            <person name="Rash S."/>
            <person name="Saiga H."/>
            <person name="Satake M."/>
            <person name="Terry A."/>
            <person name="Yamada L."/>
            <person name="Wang H.G."/>
            <person name="Awazu S."/>
            <person name="Azumi K."/>
            <person name="Boore J."/>
            <person name="Branno M."/>
            <person name="Chin-Bow S."/>
            <person name="DeSantis R."/>
            <person name="Doyle S."/>
            <person name="Francino P."/>
            <person name="Keys D.N."/>
            <person name="Haga S."/>
            <person name="Hayashi H."/>
            <person name="Hino K."/>
            <person name="Imai K.S."/>
            <person name="Inaba K."/>
            <person name="Kano S."/>
            <person name="Kobayashi K."/>
            <person name="Kobayashi M."/>
            <person name="Lee B.I."/>
            <person name="Makabe K.W."/>
            <person name="Manohar C."/>
            <person name="Matassi G."/>
            <person name="Medina M."/>
            <person name="Mochizuki Y."/>
            <person name="Mount S."/>
            <person name="Morishita T."/>
            <person name="Miura S."/>
            <person name="Nakayama A."/>
            <person name="Nishizaka S."/>
            <person name="Nomoto H."/>
            <person name="Ohta F."/>
            <person name="Oishi K."/>
            <person name="Rigoutsos I."/>
            <person name="Sano M."/>
            <person name="Sasaki A."/>
            <person name="Sasakura Y."/>
            <person name="Shoguchi E."/>
            <person name="Shin-i T."/>
            <person name="Spagnuolo A."/>
            <person name="Stainier D."/>
            <person name="Suzuki M.M."/>
            <person name="Tassy O."/>
            <person name="Takatori N."/>
            <person name="Tokuoka M."/>
            <person name="Yagi K."/>
            <person name="Yoshizaki F."/>
            <person name="Wada S."/>
            <person name="Zhang C."/>
            <person name="Hyatt P.D."/>
            <person name="Larimer F."/>
            <person name="Detter C."/>
            <person name="Doggett N."/>
            <person name="Glavina T."/>
            <person name="Hawkins T."/>
            <person name="Richardson P."/>
            <person name="Lucas S."/>
            <person name="Kohara Y."/>
            <person name="Levine M."/>
            <person name="Satoh N."/>
            <person name="Rokhsar D.S."/>
        </authorList>
    </citation>
    <scope>NUCLEOTIDE SEQUENCE [LARGE SCALE GENOMIC DNA]</scope>
</reference>
<evidence type="ECO:0000256" key="1">
    <source>
        <dbReference type="SAM" id="MobiDB-lite"/>
    </source>
</evidence>
<proteinExistence type="predicted"/>
<name>F6UCS5_CIOIN</name>
<accession>A0A1W2WIB3</accession>
<feature type="compositionally biased region" description="Basic and acidic residues" evidence="1">
    <location>
        <begin position="7"/>
        <end position="27"/>
    </location>
</feature>
<dbReference type="Ensembl" id="ENSCINT00000029746.2">
    <property type="protein sequence ID" value="ENSCINP00000029500.2"/>
    <property type="gene ID" value="ENSCING00000017414.2"/>
</dbReference>
<feature type="region of interest" description="Disordered" evidence="1">
    <location>
        <begin position="1"/>
        <end position="37"/>
    </location>
</feature>
<organism evidence="2 3">
    <name type="scientific">Ciona intestinalis</name>
    <name type="common">Transparent sea squirt</name>
    <name type="synonym">Ascidia intestinalis</name>
    <dbReference type="NCBI Taxonomy" id="7719"/>
    <lineage>
        <taxon>Eukaryota</taxon>
        <taxon>Metazoa</taxon>
        <taxon>Chordata</taxon>
        <taxon>Tunicata</taxon>
        <taxon>Ascidiacea</taxon>
        <taxon>Phlebobranchia</taxon>
        <taxon>Cionidae</taxon>
        <taxon>Ciona</taxon>
    </lineage>
</organism>
<protein>
    <submittedName>
        <fullName evidence="2">Uncharacterized protein</fullName>
    </submittedName>
</protein>
<reference evidence="2" key="3">
    <citation type="submission" date="2025-09" db="UniProtKB">
        <authorList>
            <consortium name="Ensembl"/>
        </authorList>
    </citation>
    <scope>IDENTIFICATION</scope>
</reference>
<dbReference type="Proteomes" id="UP000008144">
    <property type="component" value="Unassembled WGS sequence"/>
</dbReference>
<dbReference type="AlphaFoldDB" id="F6UCS5"/>
<keyword evidence="3" id="KW-1185">Reference proteome</keyword>
<dbReference type="HOGENOM" id="CLU_1885023_0_0_1"/>
<reference evidence="2" key="2">
    <citation type="submission" date="2025-08" db="UniProtKB">
        <authorList>
            <consortium name="Ensembl"/>
        </authorList>
    </citation>
    <scope>IDENTIFICATION</scope>
</reference>
<accession>F6UCS5</accession>
<sequence length="135" mass="15381">MAAYTSSEREKMKREIDALRKKDQENRKKIKELEDENQKNNANLRRTILQILQKAGDKIAHPVLTIMAASEGFSLNLENHGKIFVRGVIPEPYQEVALTLVNGVVTIIKGAINCIKSFFQYLVEWVQGKLAIKNE</sequence>
<dbReference type="InParanoid" id="F6UCS5"/>
<evidence type="ECO:0000313" key="3">
    <source>
        <dbReference type="Proteomes" id="UP000008144"/>
    </source>
</evidence>